<keyword evidence="1" id="KW-0175">Coiled coil</keyword>
<comment type="caution">
    <text evidence="2">The sequence shown here is derived from an EMBL/GenBank/DDBJ whole genome shotgun (WGS) entry which is preliminary data.</text>
</comment>
<sequence length="412" mass="46264">MNGDDDHFVYEAYDALGIDEEQAVMNEQKASEVELCLGCLQPLAWLPGIFGDPEFYHKVRGGTKRCPGKPPELRPCFGCGRTPSDWNGVEWQLEKSSPHGAVHMFKDWEITPCPGKPPAVEPFPTVCPHVGVDPKDCEICNLREPLSDAEILDFWPRLATIDDSSFQHVARSVWDQIGATIRALQGENEKLQGLRAICLGEYIGELDGKPVPGTIHDGTDAACPGWWRGCDHGVEKMEGCAEKAEQERGELKKEYSIANKALADRILEVARERDEAQKGKQFWENRYKEILAFLLKAQDQLTALREATKEALAYFDQRADIHSENPHAPNEEMRLWEELNQALSQPNPTEKKECTCPWGHSVLCEVHGEPKPTEDKALVDAGLPKHSVEFLLENMRRAGAKRVYLEQQGADE</sequence>
<organism evidence="2">
    <name type="scientific">marine sediment metagenome</name>
    <dbReference type="NCBI Taxonomy" id="412755"/>
    <lineage>
        <taxon>unclassified sequences</taxon>
        <taxon>metagenomes</taxon>
        <taxon>ecological metagenomes</taxon>
    </lineage>
</organism>
<feature type="non-terminal residue" evidence="2">
    <location>
        <position position="412"/>
    </location>
</feature>
<reference evidence="2" key="1">
    <citation type="journal article" date="2015" name="Nature">
        <title>Complex archaea that bridge the gap between prokaryotes and eukaryotes.</title>
        <authorList>
            <person name="Spang A."/>
            <person name="Saw J.H."/>
            <person name="Jorgensen S.L."/>
            <person name="Zaremba-Niedzwiedzka K."/>
            <person name="Martijn J."/>
            <person name="Lind A.E."/>
            <person name="van Eijk R."/>
            <person name="Schleper C."/>
            <person name="Guy L."/>
            <person name="Ettema T.J."/>
        </authorList>
    </citation>
    <scope>NUCLEOTIDE SEQUENCE</scope>
</reference>
<evidence type="ECO:0000256" key="1">
    <source>
        <dbReference type="SAM" id="Coils"/>
    </source>
</evidence>
<gene>
    <name evidence="2" type="ORF">LCGC14_2654440</name>
</gene>
<evidence type="ECO:0000313" key="2">
    <source>
        <dbReference type="EMBL" id="KKK97269.1"/>
    </source>
</evidence>
<accession>A0A0F9C482</accession>
<protein>
    <submittedName>
        <fullName evidence="2">Uncharacterized protein</fullName>
    </submittedName>
</protein>
<dbReference type="AlphaFoldDB" id="A0A0F9C482"/>
<feature type="coiled-coil region" evidence="1">
    <location>
        <begin position="234"/>
        <end position="261"/>
    </location>
</feature>
<dbReference type="EMBL" id="LAZR01046125">
    <property type="protein sequence ID" value="KKK97269.1"/>
    <property type="molecule type" value="Genomic_DNA"/>
</dbReference>
<name>A0A0F9C482_9ZZZZ</name>
<proteinExistence type="predicted"/>